<evidence type="ECO:0000313" key="2">
    <source>
        <dbReference type="EMBL" id="KAF2274926.1"/>
    </source>
</evidence>
<dbReference type="Proteomes" id="UP000800097">
    <property type="component" value="Unassembled WGS sequence"/>
</dbReference>
<dbReference type="OrthoDB" id="3596006at2759"/>
<keyword evidence="1" id="KW-1133">Transmembrane helix</keyword>
<feature type="non-terminal residue" evidence="2">
    <location>
        <position position="212"/>
    </location>
</feature>
<dbReference type="RefSeq" id="XP_033652465.1">
    <property type="nucleotide sequence ID" value="XM_033794878.1"/>
</dbReference>
<feature type="transmembrane region" description="Helical" evidence="1">
    <location>
        <begin position="121"/>
        <end position="144"/>
    </location>
</feature>
<sequence>MTKLWGLDLSELRWNKLRSENMWYNRDYHHRRTRFICYHAATIFCVISECLGTKALADYASIQPSIAASTQPPFQTDTTLFIAAAAFNIFAGVYVAAVFGTAFFFDLFWPDRKESRAVKRAWAICSVLACCVTLTSVAFLTHVVSNKSVRVTDEMGVDRVLTDYHGPPLRYSENAFAVAVTAFMWVGCLCTFLSTVYLIENHFHIRKFGAKS</sequence>
<organism evidence="2 3">
    <name type="scientific">Westerdykella ornata</name>
    <dbReference type="NCBI Taxonomy" id="318751"/>
    <lineage>
        <taxon>Eukaryota</taxon>
        <taxon>Fungi</taxon>
        <taxon>Dikarya</taxon>
        <taxon>Ascomycota</taxon>
        <taxon>Pezizomycotina</taxon>
        <taxon>Dothideomycetes</taxon>
        <taxon>Pleosporomycetidae</taxon>
        <taxon>Pleosporales</taxon>
        <taxon>Sporormiaceae</taxon>
        <taxon>Westerdykella</taxon>
    </lineage>
</organism>
<keyword evidence="1" id="KW-0472">Membrane</keyword>
<proteinExistence type="predicted"/>
<dbReference type="GeneID" id="54548053"/>
<keyword evidence="3" id="KW-1185">Reference proteome</keyword>
<protein>
    <recommendedName>
        <fullName evidence="4">MARVEL domain-containing protein</fullName>
    </recommendedName>
</protein>
<feature type="transmembrane region" description="Helical" evidence="1">
    <location>
        <begin position="80"/>
        <end position="109"/>
    </location>
</feature>
<gene>
    <name evidence="2" type="ORF">EI97DRAFT_353982</name>
</gene>
<dbReference type="EMBL" id="ML986500">
    <property type="protein sequence ID" value="KAF2274926.1"/>
    <property type="molecule type" value="Genomic_DNA"/>
</dbReference>
<evidence type="ECO:0008006" key="4">
    <source>
        <dbReference type="Google" id="ProtNLM"/>
    </source>
</evidence>
<dbReference type="AlphaFoldDB" id="A0A6A6JH16"/>
<accession>A0A6A6JH16</accession>
<reference evidence="2" key="1">
    <citation type="journal article" date="2020" name="Stud. Mycol.">
        <title>101 Dothideomycetes genomes: a test case for predicting lifestyles and emergence of pathogens.</title>
        <authorList>
            <person name="Haridas S."/>
            <person name="Albert R."/>
            <person name="Binder M."/>
            <person name="Bloem J."/>
            <person name="Labutti K."/>
            <person name="Salamov A."/>
            <person name="Andreopoulos B."/>
            <person name="Baker S."/>
            <person name="Barry K."/>
            <person name="Bills G."/>
            <person name="Bluhm B."/>
            <person name="Cannon C."/>
            <person name="Castanera R."/>
            <person name="Culley D."/>
            <person name="Daum C."/>
            <person name="Ezra D."/>
            <person name="Gonzalez J."/>
            <person name="Henrissat B."/>
            <person name="Kuo A."/>
            <person name="Liang C."/>
            <person name="Lipzen A."/>
            <person name="Lutzoni F."/>
            <person name="Magnuson J."/>
            <person name="Mondo S."/>
            <person name="Nolan M."/>
            <person name="Ohm R."/>
            <person name="Pangilinan J."/>
            <person name="Park H.-J."/>
            <person name="Ramirez L."/>
            <person name="Alfaro M."/>
            <person name="Sun H."/>
            <person name="Tritt A."/>
            <person name="Yoshinaga Y."/>
            <person name="Zwiers L.-H."/>
            <person name="Turgeon B."/>
            <person name="Goodwin S."/>
            <person name="Spatafora J."/>
            <person name="Crous P."/>
            <person name="Grigoriev I."/>
        </authorList>
    </citation>
    <scope>NUCLEOTIDE SEQUENCE</scope>
    <source>
        <strain evidence="2">CBS 379.55</strain>
    </source>
</reference>
<evidence type="ECO:0000256" key="1">
    <source>
        <dbReference type="SAM" id="Phobius"/>
    </source>
</evidence>
<evidence type="ECO:0000313" key="3">
    <source>
        <dbReference type="Proteomes" id="UP000800097"/>
    </source>
</evidence>
<feature type="transmembrane region" description="Helical" evidence="1">
    <location>
        <begin position="175"/>
        <end position="199"/>
    </location>
</feature>
<name>A0A6A6JH16_WESOR</name>
<keyword evidence="1" id="KW-0812">Transmembrane</keyword>